<feature type="domain" description="DUF4456" evidence="1">
    <location>
        <begin position="2"/>
        <end position="146"/>
    </location>
</feature>
<dbReference type="AlphaFoldDB" id="A0A6I9Z4F9"/>
<accession>A0A6I9Z4F9</accession>
<protein>
    <submittedName>
        <fullName evidence="3">Coiled-coil domain-containing protein 180-like</fullName>
    </submittedName>
</protein>
<proteinExistence type="predicted"/>
<dbReference type="Proteomes" id="UP000504617">
    <property type="component" value="Unplaced"/>
</dbReference>
<dbReference type="PANTHER" id="PTHR21444:SF14">
    <property type="entry name" value="COILED-COIL DOMAIN-CONTAINING PROTEIN 180"/>
    <property type="match status" value="1"/>
</dbReference>
<dbReference type="PANTHER" id="PTHR21444">
    <property type="entry name" value="COILED-COIL DOMAIN-CONTAINING PROTEIN 180"/>
    <property type="match status" value="1"/>
</dbReference>
<evidence type="ECO:0000259" key="1">
    <source>
        <dbReference type="Pfam" id="PF14644"/>
    </source>
</evidence>
<evidence type="ECO:0000313" key="3">
    <source>
        <dbReference type="RefSeq" id="XP_013930856.1"/>
    </source>
</evidence>
<name>A0A6I9Z4F9_9SAUR</name>
<dbReference type="GeneID" id="106556382"/>
<sequence>MNVAEEFYKKDKHQITKPECLQETYDLCIDALGQKMLTYLFQSDEYHIACISEFRAQLKTFEEELPQVIRLAIGRILKDHEQLLAESTEQIRGHLQDQLKKWTAIKDKNMAQLHTSLGHPDNIPVLEALCQKEEKRQAEQVESILICTKRLECLGSTFREFMKKDDVGRISERN</sequence>
<reference evidence="3" key="1">
    <citation type="submission" date="2025-08" db="UniProtKB">
        <authorList>
            <consortium name="RefSeq"/>
        </authorList>
    </citation>
    <scope>IDENTIFICATION</scope>
</reference>
<dbReference type="OrthoDB" id="431588at2759"/>
<dbReference type="RefSeq" id="XP_013930856.1">
    <property type="nucleotide sequence ID" value="XM_014075381.1"/>
</dbReference>
<evidence type="ECO:0000313" key="2">
    <source>
        <dbReference type="Proteomes" id="UP000504617"/>
    </source>
</evidence>
<dbReference type="KEGG" id="tsr:106556382"/>
<dbReference type="Pfam" id="PF14644">
    <property type="entry name" value="DUF4456"/>
    <property type="match status" value="1"/>
</dbReference>
<organism evidence="2 3">
    <name type="scientific">Thamnophis sirtalis</name>
    <dbReference type="NCBI Taxonomy" id="35019"/>
    <lineage>
        <taxon>Eukaryota</taxon>
        <taxon>Metazoa</taxon>
        <taxon>Chordata</taxon>
        <taxon>Craniata</taxon>
        <taxon>Vertebrata</taxon>
        <taxon>Euteleostomi</taxon>
        <taxon>Lepidosauria</taxon>
        <taxon>Squamata</taxon>
        <taxon>Bifurcata</taxon>
        <taxon>Unidentata</taxon>
        <taxon>Episquamata</taxon>
        <taxon>Toxicofera</taxon>
        <taxon>Serpentes</taxon>
        <taxon>Colubroidea</taxon>
        <taxon>Colubridae</taxon>
        <taxon>Natricinae</taxon>
        <taxon>Thamnophis</taxon>
    </lineage>
</organism>
<gene>
    <name evidence="3" type="primary">LOC106556382</name>
</gene>
<keyword evidence="2" id="KW-1185">Reference proteome</keyword>
<dbReference type="InterPro" id="IPR027914">
    <property type="entry name" value="DUF4456"/>
</dbReference>